<accession>A0AAV7TIB8</accession>
<feature type="region of interest" description="Disordered" evidence="1">
    <location>
        <begin position="1"/>
        <end position="70"/>
    </location>
</feature>
<reference evidence="2" key="1">
    <citation type="journal article" date="2022" name="bioRxiv">
        <title>Sequencing and chromosome-scale assembly of the giantPleurodeles waltlgenome.</title>
        <authorList>
            <person name="Brown T."/>
            <person name="Elewa A."/>
            <person name="Iarovenko S."/>
            <person name="Subramanian E."/>
            <person name="Araus A.J."/>
            <person name="Petzold A."/>
            <person name="Susuki M."/>
            <person name="Suzuki K.-i.T."/>
            <person name="Hayashi T."/>
            <person name="Toyoda A."/>
            <person name="Oliveira C."/>
            <person name="Osipova E."/>
            <person name="Leigh N.D."/>
            <person name="Simon A."/>
            <person name="Yun M.H."/>
        </authorList>
    </citation>
    <scope>NUCLEOTIDE SEQUENCE</scope>
    <source>
        <strain evidence="2">20211129_DDA</strain>
        <tissue evidence="2">Liver</tissue>
    </source>
</reference>
<proteinExistence type="predicted"/>
<dbReference type="Proteomes" id="UP001066276">
    <property type="component" value="Chromosome 3_2"/>
</dbReference>
<dbReference type="EMBL" id="JANPWB010000006">
    <property type="protein sequence ID" value="KAJ1176161.1"/>
    <property type="molecule type" value="Genomic_DNA"/>
</dbReference>
<name>A0AAV7TIB8_PLEWA</name>
<sequence length="70" mass="7400">MSTAPAGLLSHSPLPVFSPQKARQSGRRLVGGPLLATRQARIPRLARSASLRESSLPLRPSSEEGAAQDI</sequence>
<organism evidence="2 3">
    <name type="scientific">Pleurodeles waltl</name>
    <name type="common">Iberian ribbed newt</name>
    <dbReference type="NCBI Taxonomy" id="8319"/>
    <lineage>
        <taxon>Eukaryota</taxon>
        <taxon>Metazoa</taxon>
        <taxon>Chordata</taxon>
        <taxon>Craniata</taxon>
        <taxon>Vertebrata</taxon>
        <taxon>Euteleostomi</taxon>
        <taxon>Amphibia</taxon>
        <taxon>Batrachia</taxon>
        <taxon>Caudata</taxon>
        <taxon>Salamandroidea</taxon>
        <taxon>Salamandridae</taxon>
        <taxon>Pleurodelinae</taxon>
        <taxon>Pleurodeles</taxon>
    </lineage>
</organism>
<keyword evidence="3" id="KW-1185">Reference proteome</keyword>
<evidence type="ECO:0000256" key="1">
    <source>
        <dbReference type="SAM" id="MobiDB-lite"/>
    </source>
</evidence>
<comment type="caution">
    <text evidence="2">The sequence shown here is derived from an EMBL/GenBank/DDBJ whole genome shotgun (WGS) entry which is preliminary data.</text>
</comment>
<protein>
    <submittedName>
        <fullName evidence="2">Uncharacterized protein</fullName>
    </submittedName>
</protein>
<gene>
    <name evidence="2" type="ORF">NDU88_001444</name>
</gene>
<dbReference type="AlphaFoldDB" id="A0AAV7TIB8"/>
<evidence type="ECO:0000313" key="3">
    <source>
        <dbReference type="Proteomes" id="UP001066276"/>
    </source>
</evidence>
<feature type="compositionally biased region" description="Low complexity" evidence="1">
    <location>
        <begin position="43"/>
        <end position="64"/>
    </location>
</feature>
<evidence type="ECO:0000313" key="2">
    <source>
        <dbReference type="EMBL" id="KAJ1176161.1"/>
    </source>
</evidence>